<dbReference type="GO" id="GO:0000155">
    <property type="term" value="F:phosphorelay sensor kinase activity"/>
    <property type="evidence" value="ECO:0007669"/>
    <property type="project" value="InterPro"/>
</dbReference>
<protein>
    <recommendedName>
        <fullName evidence="2">histidine kinase</fullName>
        <ecNumber evidence="2">2.7.13.3</ecNumber>
    </recommendedName>
</protein>
<dbReference type="STRING" id="741276.A0A2S5BCB8"/>
<feature type="compositionally biased region" description="Basic and acidic residues" evidence="11">
    <location>
        <begin position="14"/>
        <end position="27"/>
    </location>
</feature>
<dbReference type="SMART" id="SM00065">
    <property type="entry name" value="GAF"/>
    <property type="match status" value="1"/>
</dbReference>
<evidence type="ECO:0000256" key="7">
    <source>
        <dbReference type="ARBA" id="ARBA00022840"/>
    </source>
</evidence>
<dbReference type="SMART" id="SM00387">
    <property type="entry name" value="HATPase_c"/>
    <property type="match status" value="1"/>
</dbReference>
<dbReference type="CDD" id="cd00082">
    <property type="entry name" value="HisKA"/>
    <property type="match status" value="1"/>
</dbReference>
<keyword evidence="3 9" id="KW-0597">Phosphoprotein</keyword>
<evidence type="ECO:0000256" key="10">
    <source>
        <dbReference type="SAM" id="Coils"/>
    </source>
</evidence>
<dbReference type="PROSITE" id="PS50110">
    <property type="entry name" value="RESPONSE_REGULATORY"/>
    <property type="match status" value="2"/>
</dbReference>
<feature type="domain" description="Histidine kinase" evidence="13">
    <location>
        <begin position="1848"/>
        <end position="2074"/>
    </location>
</feature>
<feature type="modified residue" description="4-aspartylphosphate" evidence="9">
    <location>
        <position position="2149"/>
    </location>
</feature>
<dbReference type="SMART" id="SM00220">
    <property type="entry name" value="S_TKc"/>
    <property type="match status" value="1"/>
</dbReference>
<keyword evidence="6" id="KW-0418">Kinase</keyword>
<evidence type="ECO:0000313" key="15">
    <source>
        <dbReference type="EMBL" id="POY74403.1"/>
    </source>
</evidence>
<feature type="coiled-coil region" evidence="10">
    <location>
        <begin position="1775"/>
        <end position="1841"/>
    </location>
</feature>
<dbReference type="Gene3D" id="1.10.287.130">
    <property type="match status" value="1"/>
</dbReference>
<dbReference type="SUPFAM" id="SSF52172">
    <property type="entry name" value="CheY-like"/>
    <property type="match status" value="2"/>
</dbReference>
<feature type="region of interest" description="Disordered" evidence="11">
    <location>
        <begin position="1"/>
        <end position="146"/>
    </location>
</feature>
<dbReference type="InterPro" id="IPR011006">
    <property type="entry name" value="CheY-like_superfamily"/>
</dbReference>
<keyword evidence="4" id="KW-0808">Transferase</keyword>
<gene>
    <name evidence="15" type="ORF">BMF94_2597</name>
</gene>
<sequence length="2302" mass="251044">MDGERAPTSSKRPRSVDDGDSAKDREGGAVGSRLIQTQIPTPVATASPPLESAGGLRSYRIDVPAGEPTPKRARQEGPAEGKVVSPRSESGATTASNHRSYFPPFEGFEGASSPGRSGWSSNNSMTSRPLPSSPAKAPDRAEHRRRAEVALQQKYGPHASPALPSPGLSSFAGVFRRPKLASSTSRSGSSDTKVAPGDELRLEGYRDVRVLAVHYDDVVACRAISTARDDQRVLLKFSLLARPSVATHFKAEVLLLNKLRSAGISNISKPLAHEHNRYGSMIVALDEDLRFWSELYLRRRAVSPRWEDPGAVADMIDRAVGLVQLLNSVHALGLVHASIRPTTISTSPAGEVFLHDFSCAYTAEDYTGDGQTAPSRERGLKEESLPYLAPEASGRLGTAADYRSDYYSVGCALYEVFTGQTPFADAFDPLEILHAHIARQPLPMTDVESFVPLGLSHIVARLLEKNLEARYQTGQGLIVDLERMANLVRAASATPSALGQVGADFVPGVVDRKAHFSLPPTTKLFGREEHVRQLRASFDRVKETNRPAVVVVKGSSGVGKTSLIETLRPLAVTYQGHYTTSKFDQIKSPVPFFAVTHALSGLIRQLLAEPEIQLITWRRRLARAIAGEGRILADILPLVEQMFEATWLEQQPVLPTLSPQESEERTRALLRRVLRAFARAGKPLVVVFDDLQWSTPSDLVFIRSLTEAGDGGEGDALLCKMANPTLVLCVYRDNEVGPDHIVNTDLLPKVASIDRVIELPPLDLASIVEFVGTALHQPATASIRRLGELVLSRTAGSPLFVAQLLRAFHLDGSFLFDFTREEWSFDLGELAEKTISTDVVDLLVAQITRYPSATQSALQAAACLGNEEIEAERLATAIGVSVLDIARDLRAAVQDGLLLTSEEPVTGSEPVSRRPSAVPSSYRFYHDRVQQAAYATIPQEARARMHYTIGRRLASALSKDEVREHIFELVQQMNAGLSLLDTTAERDTLARYNYIAAKRATASTAFEPAHQYLLKAVDLLGAGAWLQQHELMSDVIELLVEIEYSLTDYAAAQSWIALFLQHVEDVAAKLRVFVYAIRSAAAVGDSTRAIELGTEGLALAGLRFPDSTEEADEIVSLAAVAPDGDEIAAGCQQILAALVPPVYFVRIDLLGGLSSLSLDLSLRHGLNDAGAFVLTLHAILVRSRFGEHAESLAYGRTAVAFFNNTKGSPLACPTYKVYSSHVAIWALPIEDVLVTFRQSIAYGMEYRDAEYLGFGTAECCAYSMLFGGNLDELSAELERYAVLVRQFRNELSSTYIGVIHQTVLCLVGRSLDPCAVEGDAFGGNDLQVCQERSYSLTILLAATFGLMLALLHNDPERIDAAIALGRPHLGGGEGLIFPTFFRMFQAVAFYQRSAILSRSDNNNNDDDDDDFLRRCHNELDGLAREQPRNFRPFQLWLNAARAASLDSPAHALAHFDIAIESASTCGIAWLRAYLNEQAGSLLANVKLGVGYLFEARQQWQAWGCAPKCTRLDTKYPTYFPSQPKAPPTTLFSTIPSLAADVRVPVWPSPLFSEPLVTAETDADADRRLSTPSHDASSRTHSLDVDLSSQSRSSRSDLANKSQLAVELDLRTIISASGVISSELSVEGVVSKLLRLALRVAGAEQCLLVLQKDGIFCAEAVARSDVDEVEHLRQDSSVDLYPDRYPCGIINLTARSQVGVLNKVDSDIANDPYLRQRKPKSVLSLALASQQRVVGVLYMENAHTSNAFTQDRLEILTLISGQAAAAIEKTRLLSDLKKSNDELLATQGAIESANRNLETKIAQRTAQLRQQNQLLEAEVSQREHAQAEMREAKEVAEAATAQKSQFLANMSHEIRTPFNAVVALSGLLLETSLTPVQADYVETIKNSAQELLVVLNDILDYSKIELDHLELSSEPVQLRPMLESCLDMVAERAATKSIELSLVIEEGDIAVTGDLARLRQITVNLASNAIKFTTAGEVVVSASSRPAEADEAGRPRRWCRVSVKDTGIGIAREHFGRLFRVFSQAEGAETSRNFGGTGLGLAISRKLARLMDGDLIVESEVGKGSTFTFEWLAVAARDESEDAYAPSANRDLAGKRVLVVDANETSRVVLRQLLTSFGLTPTVPAATEDALDLATKARTEGRPFDLVIVDAFLPAFGAQLLLRRLRQAEIELPKIALTRMGSPIHDDLRQQDCHFLIKPIKRSRLHHTIRSALPSVGQPSRPASPAPATPAFPALLATRNPLSILVAEDNPVNVKVITHLLKRMGYSCEVAEDGVVATEKAAKKRYDLILRAALAFSPVDSLL</sequence>
<dbReference type="Gene3D" id="3.30.450.40">
    <property type="match status" value="1"/>
</dbReference>
<dbReference type="EC" id="2.7.13.3" evidence="2"/>
<evidence type="ECO:0000313" key="16">
    <source>
        <dbReference type="Proteomes" id="UP000237144"/>
    </source>
</evidence>
<feature type="domain" description="Response regulatory" evidence="14">
    <location>
        <begin position="2095"/>
        <end position="2212"/>
    </location>
</feature>
<dbReference type="OrthoDB" id="10266508at2759"/>
<comment type="catalytic activity">
    <reaction evidence="1">
        <text>ATP + protein L-histidine = ADP + protein N-phospho-L-histidine.</text>
        <dbReference type="EC" id="2.7.13.3"/>
    </reaction>
</comment>
<feature type="compositionally biased region" description="Polar residues" evidence="11">
    <location>
        <begin position="87"/>
        <end position="99"/>
    </location>
</feature>
<dbReference type="FunFam" id="3.30.565.10:FF:000010">
    <property type="entry name" value="Sensor histidine kinase RcsC"/>
    <property type="match status" value="1"/>
</dbReference>
<dbReference type="Proteomes" id="UP000237144">
    <property type="component" value="Unassembled WGS sequence"/>
</dbReference>
<dbReference type="InterPro" id="IPR003661">
    <property type="entry name" value="HisK_dim/P_dom"/>
</dbReference>
<feature type="compositionally biased region" description="Basic and acidic residues" evidence="11">
    <location>
        <begin position="69"/>
        <end position="79"/>
    </location>
</feature>
<dbReference type="InterPro" id="IPR003018">
    <property type="entry name" value="GAF"/>
</dbReference>
<dbReference type="Gene3D" id="3.30.565.10">
    <property type="entry name" value="Histidine kinase-like ATPase, C-terminal domain"/>
    <property type="match status" value="1"/>
</dbReference>
<feature type="domain" description="Response regulatory" evidence="14">
    <location>
        <begin position="2242"/>
        <end position="2302"/>
    </location>
</feature>
<dbReference type="InterPro" id="IPR005467">
    <property type="entry name" value="His_kinase_dom"/>
</dbReference>
<evidence type="ECO:0000256" key="11">
    <source>
        <dbReference type="SAM" id="MobiDB-lite"/>
    </source>
</evidence>
<dbReference type="SUPFAM" id="SSF55874">
    <property type="entry name" value="ATPase domain of HSP90 chaperone/DNA topoisomerase II/histidine kinase"/>
    <property type="match status" value="1"/>
</dbReference>
<dbReference type="PRINTS" id="PR00344">
    <property type="entry name" value="BCTRLSENSOR"/>
</dbReference>
<organism evidence="15 16">
    <name type="scientific">Rhodotorula taiwanensis</name>
    <dbReference type="NCBI Taxonomy" id="741276"/>
    <lineage>
        <taxon>Eukaryota</taxon>
        <taxon>Fungi</taxon>
        <taxon>Dikarya</taxon>
        <taxon>Basidiomycota</taxon>
        <taxon>Pucciniomycotina</taxon>
        <taxon>Microbotryomycetes</taxon>
        <taxon>Sporidiobolales</taxon>
        <taxon>Sporidiobolaceae</taxon>
        <taxon>Rhodotorula</taxon>
    </lineage>
</organism>
<dbReference type="SMART" id="SM00448">
    <property type="entry name" value="REC"/>
    <property type="match status" value="1"/>
</dbReference>
<dbReference type="InterPro" id="IPR011009">
    <property type="entry name" value="Kinase-like_dom_sf"/>
</dbReference>
<comment type="caution">
    <text evidence="9">Lacks conserved residue(s) required for the propagation of feature annotation.</text>
</comment>
<comment type="caution">
    <text evidence="15">The sequence shown here is derived from an EMBL/GenBank/DDBJ whole genome shotgun (WGS) entry which is preliminary data.</text>
</comment>
<dbReference type="SUPFAM" id="SSF52540">
    <property type="entry name" value="P-loop containing nucleoside triphosphate hydrolases"/>
    <property type="match status" value="1"/>
</dbReference>
<reference evidence="15 16" key="1">
    <citation type="journal article" date="2018" name="Front. Microbiol.">
        <title>Prospects for Fungal Bioremediation of Acidic Radioactive Waste Sites: Characterization and Genome Sequence of Rhodotorula taiwanensis MD1149.</title>
        <authorList>
            <person name="Tkavc R."/>
            <person name="Matrosova V.Y."/>
            <person name="Grichenko O.E."/>
            <person name="Gostincar C."/>
            <person name="Volpe R.P."/>
            <person name="Klimenkova P."/>
            <person name="Gaidamakova E.K."/>
            <person name="Zhou C.E."/>
            <person name="Stewart B.J."/>
            <person name="Lyman M.G."/>
            <person name="Malfatti S.A."/>
            <person name="Rubinfeld B."/>
            <person name="Courtot M."/>
            <person name="Singh J."/>
            <person name="Dalgard C.L."/>
            <person name="Hamilton T."/>
            <person name="Frey K.G."/>
            <person name="Gunde-Cimerman N."/>
            <person name="Dugan L."/>
            <person name="Daly M.J."/>
        </authorList>
    </citation>
    <scope>NUCLEOTIDE SEQUENCE [LARGE SCALE GENOMIC DNA]</scope>
    <source>
        <strain evidence="15 16">MD1149</strain>
    </source>
</reference>
<dbReference type="EMBL" id="PJQD01000025">
    <property type="protein sequence ID" value="POY74403.1"/>
    <property type="molecule type" value="Genomic_DNA"/>
</dbReference>
<dbReference type="SUPFAM" id="SSF47384">
    <property type="entry name" value="Homodimeric domain of signal transducing histidine kinase"/>
    <property type="match status" value="1"/>
</dbReference>
<dbReference type="InterPro" id="IPR003594">
    <property type="entry name" value="HATPase_dom"/>
</dbReference>
<dbReference type="PROSITE" id="PS50109">
    <property type="entry name" value="HIS_KIN"/>
    <property type="match status" value="1"/>
</dbReference>
<dbReference type="InterPro" id="IPR004358">
    <property type="entry name" value="Sig_transdc_His_kin-like_C"/>
</dbReference>
<feature type="compositionally biased region" description="Polar residues" evidence="11">
    <location>
        <begin position="114"/>
        <end position="130"/>
    </location>
</feature>
<dbReference type="Pfam" id="PF00069">
    <property type="entry name" value="Pkinase"/>
    <property type="match status" value="1"/>
</dbReference>
<evidence type="ECO:0000259" key="13">
    <source>
        <dbReference type="PROSITE" id="PS50109"/>
    </source>
</evidence>
<keyword evidence="7" id="KW-0067">ATP-binding</keyword>
<feature type="region of interest" description="Disordered" evidence="11">
    <location>
        <begin position="1562"/>
        <end position="1590"/>
    </location>
</feature>
<feature type="compositionally biased region" description="Basic and acidic residues" evidence="11">
    <location>
        <begin position="137"/>
        <end position="146"/>
    </location>
</feature>
<dbReference type="PROSITE" id="PS50011">
    <property type="entry name" value="PROTEIN_KINASE_DOM"/>
    <property type="match status" value="1"/>
</dbReference>
<dbReference type="Gene3D" id="3.40.50.300">
    <property type="entry name" value="P-loop containing nucleotide triphosphate hydrolases"/>
    <property type="match status" value="1"/>
</dbReference>
<accession>A0A2S5BCB8</accession>
<dbReference type="Gene3D" id="3.40.50.2300">
    <property type="match status" value="2"/>
</dbReference>
<dbReference type="FunFam" id="1.10.287.130:FF:000002">
    <property type="entry name" value="Two-component osmosensing histidine kinase"/>
    <property type="match status" value="1"/>
</dbReference>
<evidence type="ECO:0000256" key="4">
    <source>
        <dbReference type="ARBA" id="ARBA00022679"/>
    </source>
</evidence>
<dbReference type="SMART" id="SM00388">
    <property type="entry name" value="HisKA"/>
    <property type="match status" value="1"/>
</dbReference>
<dbReference type="InterPro" id="IPR029016">
    <property type="entry name" value="GAF-like_dom_sf"/>
</dbReference>
<dbReference type="CDD" id="cd16922">
    <property type="entry name" value="HATPase_EvgS-ArcB-TorS-like"/>
    <property type="match status" value="1"/>
</dbReference>
<keyword evidence="16" id="KW-1185">Reference proteome</keyword>
<dbReference type="InterPro" id="IPR027417">
    <property type="entry name" value="P-loop_NTPase"/>
</dbReference>
<dbReference type="PANTHER" id="PTHR45339">
    <property type="entry name" value="HYBRID SIGNAL TRANSDUCTION HISTIDINE KINASE J"/>
    <property type="match status" value="1"/>
</dbReference>
<dbReference type="InterPro" id="IPR036890">
    <property type="entry name" value="HATPase_C_sf"/>
</dbReference>
<dbReference type="GO" id="GO:0005524">
    <property type="term" value="F:ATP binding"/>
    <property type="evidence" value="ECO:0007669"/>
    <property type="project" value="UniProtKB-KW"/>
</dbReference>
<dbReference type="Pfam" id="PF13191">
    <property type="entry name" value="AAA_16"/>
    <property type="match status" value="1"/>
</dbReference>
<proteinExistence type="predicted"/>
<dbReference type="SUPFAM" id="SSF55781">
    <property type="entry name" value="GAF domain-like"/>
    <property type="match status" value="1"/>
</dbReference>
<evidence type="ECO:0000256" key="2">
    <source>
        <dbReference type="ARBA" id="ARBA00012438"/>
    </source>
</evidence>
<feature type="domain" description="Protein kinase" evidence="12">
    <location>
        <begin position="160"/>
        <end position="484"/>
    </location>
</feature>
<evidence type="ECO:0000259" key="14">
    <source>
        <dbReference type="PROSITE" id="PS50110"/>
    </source>
</evidence>
<dbReference type="SUPFAM" id="SSF56112">
    <property type="entry name" value="Protein kinase-like (PK-like)"/>
    <property type="match status" value="1"/>
</dbReference>
<name>A0A2S5BCB8_9BASI</name>
<evidence type="ECO:0000256" key="8">
    <source>
        <dbReference type="ARBA" id="ARBA00023012"/>
    </source>
</evidence>
<evidence type="ECO:0000256" key="9">
    <source>
        <dbReference type="PROSITE-ProRule" id="PRU00169"/>
    </source>
</evidence>
<keyword evidence="10" id="KW-0175">Coiled coil</keyword>
<keyword evidence="8" id="KW-0902">Two-component regulatory system</keyword>
<evidence type="ECO:0000259" key="12">
    <source>
        <dbReference type="PROSITE" id="PS50011"/>
    </source>
</evidence>
<dbReference type="InterPro" id="IPR041664">
    <property type="entry name" value="AAA_16"/>
</dbReference>
<evidence type="ECO:0000256" key="3">
    <source>
        <dbReference type="ARBA" id="ARBA00022553"/>
    </source>
</evidence>
<dbReference type="Gene3D" id="1.10.510.10">
    <property type="entry name" value="Transferase(Phosphotransferase) domain 1"/>
    <property type="match status" value="1"/>
</dbReference>
<dbReference type="Pfam" id="PF00512">
    <property type="entry name" value="HisKA"/>
    <property type="match status" value="1"/>
</dbReference>
<dbReference type="Pfam" id="PF02518">
    <property type="entry name" value="HATPase_c"/>
    <property type="match status" value="1"/>
</dbReference>
<dbReference type="PANTHER" id="PTHR45339:SF1">
    <property type="entry name" value="HYBRID SIGNAL TRANSDUCTION HISTIDINE KINASE J"/>
    <property type="match status" value="1"/>
</dbReference>
<keyword evidence="5" id="KW-0547">Nucleotide-binding</keyword>
<dbReference type="Pfam" id="PF01590">
    <property type="entry name" value="GAF"/>
    <property type="match status" value="1"/>
</dbReference>
<dbReference type="InterPro" id="IPR036097">
    <property type="entry name" value="HisK_dim/P_sf"/>
</dbReference>
<dbReference type="InterPro" id="IPR001789">
    <property type="entry name" value="Sig_transdc_resp-reg_receiver"/>
</dbReference>
<dbReference type="InterPro" id="IPR000719">
    <property type="entry name" value="Prot_kinase_dom"/>
</dbReference>
<evidence type="ECO:0000256" key="5">
    <source>
        <dbReference type="ARBA" id="ARBA00022741"/>
    </source>
</evidence>
<evidence type="ECO:0000256" key="6">
    <source>
        <dbReference type="ARBA" id="ARBA00022777"/>
    </source>
</evidence>
<evidence type="ECO:0000256" key="1">
    <source>
        <dbReference type="ARBA" id="ARBA00000085"/>
    </source>
</evidence>